<dbReference type="Gene3D" id="2.130.10.10">
    <property type="entry name" value="YVTN repeat-like/Quinoprotein amine dehydrogenase"/>
    <property type="match status" value="1"/>
</dbReference>
<dbReference type="SUPFAM" id="SSF63829">
    <property type="entry name" value="Calcium-dependent phosphotriesterase"/>
    <property type="match status" value="1"/>
</dbReference>
<dbReference type="Pfam" id="PF07494">
    <property type="entry name" value="Reg_prop"/>
    <property type="match status" value="2"/>
</dbReference>
<evidence type="ECO:0000313" key="2">
    <source>
        <dbReference type="Proteomes" id="UP000249016"/>
    </source>
</evidence>
<proteinExistence type="predicted"/>
<evidence type="ECO:0008006" key="3">
    <source>
        <dbReference type="Google" id="ProtNLM"/>
    </source>
</evidence>
<dbReference type="EMBL" id="QLII01000001">
    <property type="protein sequence ID" value="RAI75712.1"/>
    <property type="molecule type" value="Genomic_DNA"/>
</dbReference>
<accession>A0A327NKL0</accession>
<sequence length="233" mass="26310">MPKFGNKFVSYRQIANDPNSLSNSIVLSISGEPMNNAVWIGTDGGGLNLFDQKTKKIKQYRHSERTKNSPSNDHIISVIRVAPDVLGLGYHNGGFDLFHVKTGIFDHHLPIEHDRQSLSIADVNNMLKDNEGNLWIGTWKGGLNFYNVSKKTFVHYRTNPNDKASISDDIVTTVFQDEKGAIWVGTYKGLNLLDKTRKQFRRFQHDPKIRTVFPMIMSSQFEVPIMGTCGLAL</sequence>
<name>A0A327NKL0_9BACT</name>
<dbReference type="AlphaFoldDB" id="A0A327NKL0"/>
<gene>
    <name evidence="1" type="ORF">HMF3257_18945</name>
</gene>
<dbReference type="InterPro" id="IPR011110">
    <property type="entry name" value="Reg_prop"/>
</dbReference>
<dbReference type="InterPro" id="IPR015943">
    <property type="entry name" value="WD40/YVTN_repeat-like_dom_sf"/>
</dbReference>
<dbReference type="Proteomes" id="UP000249016">
    <property type="component" value="Unassembled WGS sequence"/>
</dbReference>
<keyword evidence="2" id="KW-1185">Reference proteome</keyword>
<evidence type="ECO:0000313" key="1">
    <source>
        <dbReference type="EMBL" id="RAI75712.1"/>
    </source>
</evidence>
<reference evidence="1 2" key="1">
    <citation type="submission" date="2018-06" db="EMBL/GenBank/DDBJ databases">
        <title>Spirosoma sp. HMF3257 Genome sequencing and assembly.</title>
        <authorList>
            <person name="Kang H."/>
            <person name="Cha I."/>
            <person name="Kim H."/>
            <person name="Kang J."/>
            <person name="Joh K."/>
        </authorList>
    </citation>
    <scope>NUCLEOTIDE SEQUENCE [LARGE SCALE GENOMIC DNA]</scope>
    <source>
        <strain evidence="1 2">HMF3257</strain>
    </source>
</reference>
<comment type="caution">
    <text evidence="1">The sequence shown here is derived from an EMBL/GenBank/DDBJ whole genome shotgun (WGS) entry which is preliminary data.</text>
</comment>
<protein>
    <recommendedName>
        <fullName evidence="3">Hybrid sensor histidine kinase/response regulator</fullName>
    </recommendedName>
</protein>
<organism evidence="1 2">
    <name type="scientific">Spirosoma telluris</name>
    <dbReference type="NCBI Taxonomy" id="2183553"/>
    <lineage>
        <taxon>Bacteria</taxon>
        <taxon>Pseudomonadati</taxon>
        <taxon>Bacteroidota</taxon>
        <taxon>Cytophagia</taxon>
        <taxon>Cytophagales</taxon>
        <taxon>Cytophagaceae</taxon>
        <taxon>Spirosoma</taxon>
    </lineage>
</organism>
<dbReference type="OrthoDB" id="681130at2"/>